<keyword evidence="2" id="KW-1185">Reference proteome</keyword>
<dbReference type="Proteomes" id="UP000608513">
    <property type="component" value="Unassembled WGS sequence"/>
</dbReference>
<protein>
    <submittedName>
        <fullName evidence="1">SapC family protein</fullName>
    </submittedName>
</protein>
<accession>A0A923MWK7</accession>
<comment type="caution">
    <text evidence="1">The sequence shown here is derived from an EMBL/GenBank/DDBJ whole genome shotgun (WGS) entry which is preliminary data.</text>
</comment>
<proteinExistence type="predicted"/>
<dbReference type="InterPro" id="IPR010836">
    <property type="entry name" value="SapC"/>
</dbReference>
<dbReference type="EMBL" id="JACORT010000010">
    <property type="protein sequence ID" value="MBC5785464.1"/>
    <property type="molecule type" value="Genomic_DNA"/>
</dbReference>
<evidence type="ECO:0000313" key="2">
    <source>
        <dbReference type="Proteomes" id="UP000608513"/>
    </source>
</evidence>
<name>A0A923MWK7_9BURK</name>
<reference evidence="1" key="1">
    <citation type="submission" date="2020-08" db="EMBL/GenBank/DDBJ databases">
        <title>Ramlibacter sp. USB13 16S ribosomal RNA gene genome sequencing and assembly.</title>
        <authorList>
            <person name="Kang M."/>
        </authorList>
    </citation>
    <scope>NUCLEOTIDE SEQUENCE</scope>
    <source>
        <strain evidence="1">USB13</strain>
    </source>
</reference>
<dbReference type="AlphaFoldDB" id="A0A923MWK7"/>
<dbReference type="Pfam" id="PF07277">
    <property type="entry name" value="SapC"/>
    <property type="match status" value="1"/>
</dbReference>
<gene>
    <name evidence="1" type="ORF">H8N03_21135</name>
</gene>
<organism evidence="1 2">
    <name type="scientific">Ramlibacter cellulosilyticus</name>
    <dbReference type="NCBI Taxonomy" id="2764187"/>
    <lineage>
        <taxon>Bacteria</taxon>
        <taxon>Pseudomonadati</taxon>
        <taxon>Pseudomonadota</taxon>
        <taxon>Betaproteobacteria</taxon>
        <taxon>Burkholderiales</taxon>
        <taxon>Comamonadaceae</taxon>
        <taxon>Ramlibacter</taxon>
    </lineage>
</organism>
<sequence>MTVQMLFYEDAVPVQGARHAECFVEMRGYGFCRGVNSVPLTAVEFRSAAGEYPIVFVQSGASLWPAVVLGLRREENLMVTEQGEWLGRYIPAFVRRYPFVFSAAAGDRQMVLCVDEAFPGFNRQGRGEPLFTPAREPSPYVGRVLRFLQEYRAQFARTRAFCERLQQLELLEPMQARFTVGTMPLSLGGFLAVGRQRLKALPGDALASLAAQDELELLYLHLHSLRNFESLHHRLPFAAAEALPAAEAEKRVTVH</sequence>
<evidence type="ECO:0000313" key="1">
    <source>
        <dbReference type="EMBL" id="MBC5785464.1"/>
    </source>
</evidence>